<name>A0ABW2MV52_9FLAO</name>
<feature type="transmembrane region" description="Helical" evidence="1">
    <location>
        <begin position="64"/>
        <end position="81"/>
    </location>
</feature>
<keyword evidence="1" id="KW-0472">Membrane</keyword>
<protein>
    <recommendedName>
        <fullName evidence="4">Glycosyltransferase RgtA/B/C/D-like domain-containing protein</fullName>
    </recommendedName>
</protein>
<feature type="transmembrane region" description="Helical" evidence="1">
    <location>
        <begin position="31"/>
        <end position="52"/>
    </location>
</feature>
<feature type="transmembrane region" description="Helical" evidence="1">
    <location>
        <begin position="87"/>
        <end position="109"/>
    </location>
</feature>
<evidence type="ECO:0000256" key="1">
    <source>
        <dbReference type="SAM" id="Phobius"/>
    </source>
</evidence>
<evidence type="ECO:0000313" key="3">
    <source>
        <dbReference type="Proteomes" id="UP001596415"/>
    </source>
</evidence>
<keyword evidence="1" id="KW-0812">Transmembrane</keyword>
<feature type="transmembrane region" description="Helical" evidence="1">
    <location>
        <begin position="271"/>
        <end position="292"/>
    </location>
</feature>
<sequence>MLEEIFKLIKRGSATGSIYLLNYIPSNLLQLSFFTGNMVYALFGYLGFIYLYRILKTIFVEKEVLSKVKFLSLPIVPWILFLPNLHFWSSGIGKDSILFTCIISFVYGLQKIRKRWFLLLLALLLSLAIRPHITLFLLIAFGIGFMLDGNLKAYQKGFIFVVFVAGFIAIFDYVLTFVQLESLESNAIEQYASTKAAKLNQVTSGSGIDISGYPFPLKVVTFLYRPFFFDVNGILAVVASFENLILLIFSIKLLFKKPWQAFKNASSLLKGMLIFFLLGTVSFSLILGNLGIMLRQKNMFIPFFIVFGIWVLYQFNLSKNSTIESSTSHK</sequence>
<dbReference type="EMBL" id="JBHTBN010000003">
    <property type="protein sequence ID" value="MFC7357407.1"/>
    <property type="molecule type" value="Genomic_DNA"/>
</dbReference>
<evidence type="ECO:0008006" key="4">
    <source>
        <dbReference type="Google" id="ProtNLM"/>
    </source>
</evidence>
<feature type="transmembrane region" description="Helical" evidence="1">
    <location>
        <begin position="116"/>
        <end position="145"/>
    </location>
</feature>
<accession>A0ABW2MV52</accession>
<reference evidence="3" key="1">
    <citation type="journal article" date="2019" name="Int. J. Syst. Evol. Microbiol.">
        <title>The Global Catalogue of Microorganisms (GCM) 10K type strain sequencing project: providing services to taxonomists for standard genome sequencing and annotation.</title>
        <authorList>
            <consortium name="The Broad Institute Genomics Platform"/>
            <consortium name="The Broad Institute Genome Sequencing Center for Infectious Disease"/>
            <person name="Wu L."/>
            <person name="Ma J."/>
        </authorList>
    </citation>
    <scope>NUCLEOTIDE SEQUENCE [LARGE SCALE GENOMIC DNA]</scope>
    <source>
        <strain evidence="3">CGMCC 1.16306</strain>
    </source>
</reference>
<dbReference type="Proteomes" id="UP001596415">
    <property type="component" value="Unassembled WGS sequence"/>
</dbReference>
<feature type="transmembrane region" description="Helical" evidence="1">
    <location>
        <begin position="227"/>
        <end position="251"/>
    </location>
</feature>
<gene>
    <name evidence="2" type="ORF">ACFQO1_06895</name>
</gene>
<organism evidence="2 3">
    <name type="scientific">Jejudonia soesokkakensis</name>
    <dbReference type="NCBI Taxonomy" id="1323432"/>
    <lineage>
        <taxon>Bacteria</taxon>
        <taxon>Pseudomonadati</taxon>
        <taxon>Bacteroidota</taxon>
        <taxon>Flavobacteriia</taxon>
        <taxon>Flavobacteriales</taxon>
        <taxon>Flavobacteriaceae</taxon>
        <taxon>Jejudonia</taxon>
    </lineage>
</organism>
<evidence type="ECO:0000313" key="2">
    <source>
        <dbReference type="EMBL" id="MFC7357407.1"/>
    </source>
</evidence>
<keyword evidence="1" id="KW-1133">Transmembrane helix</keyword>
<proteinExistence type="predicted"/>
<comment type="caution">
    <text evidence="2">The sequence shown here is derived from an EMBL/GenBank/DDBJ whole genome shotgun (WGS) entry which is preliminary data.</text>
</comment>
<dbReference type="RefSeq" id="WP_380217254.1">
    <property type="nucleotide sequence ID" value="NZ_JBHTBN010000003.1"/>
</dbReference>
<feature type="transmembrane region" description="Helical" evidence="1">
    <location>
        <begin position="299"/>
        <end position="316"/>
    </location>
</feature>
<keyword evidence="3" id="KW-1185">Reference proteome</keyword>
<feature type="transmembrane region" description="Helical" evidence="1">
    <location>
        <begin position="157"/>
        <end position="178"/>
    </location>
</feature>